<reference evidence="3" key="1">
    <citation type="journal article" date="2014" name="Genome Announc.">
        <title>Draft Genome Sequence of Mycobacterium triplex DSM 44626.</title>
        <authorList>
            <person name="Sassi M."/>
            <person name="Croce O."/>
            <person name="Robert C."/>
            <person name="Raoult D."/>
            <person name="Drancourt M."/>
        </authorList>
    </citation>
    <scope>NUCLEOTIDE SEQUENCE [LARGE SCALE GENOMIC DNA]</scope>
    <source>
        <strain evidence="3">DSM 44626</strain>
    </source>
</reference>
<reference evidence="3" key="2">
    <citation type="submission" date="2014-04" db="EMBL/GenBank/DDBJ databases">
        <authorList>
            <person name="Urmite Genomes U."/>
        </authorList>
    </citation>
    <scope>NUCLEOTIDE SEQUENCE</scope>
    <source>
        <strain evidence="3">DSM 44626</strain>
    </source>
</reference>
<dbReference type="STRING" id="47839.BN973_05690"/>
<evidence type="ECO:0000256" key="2">
    <source>
        <dbReference type="SAM" id="MobiDB-lite"/>
    </source>
</evidence>
<proteinExistence type="predicted"/>
<dbReference type="GO" id="GO:0006310">
    <property type="term" value="P:DNA recombination"/>
    <property type="evidence" value="ECO:0007669"/>
    <property type="project" value="UniProtKB-KW"/>
</dbReference>
<evidence type="ECO:0008006" key="4">
    <source>
        <dbReference type="Google" id="ProtNLM"/>
    </source>
</evidence>
<sequence length="715" mass="78750">MSTAAQDDPYLLLMPGPRSPVVAPDLVKPIHAHLNPYYGDPVWSLAALTENPSAVRPKIHWRNCPAAFENELRLAVWCLINGELRPTFVRSRGTRMRTRPAVSTLITIVRHWLELAQWLDSRGVRGLADCDTTTLDGYGRYLLATKAEVRSSALRRLVALTRLWALDQISPAPTGLGQPPWETTGVDDYLPRPIPLGNENAAAPLAEETLGPLLVWAMRVVNDLGDDILRAHAEHARLLNAIPDSARPEGRRALCAYLDALLESGDPLPVHIEGDRVTFVAAYICGRVGAAKSQMKEYPRRDQLLAAATQRLSGCPLGIPITGRIDGKPWRDDIDYVEAWPLWRHLGTAAFIVCAYLTGMRPSEVLGLTTGCCPDPEPDAAGTVGRHLIRGREYKSAVDEHGNHLSAGTDRDAPWVAITPVVNAIRVLEKMVPDGGLLFDSSAHDRYNQPTATGSMVHRSMRSRIDEFVDWANTQAARHNLASETIPPDPHGRIGLKRFRRSLAWHIARRPNGHVALAIQYGHMRSAVVSGRYASRGRDGIHDLLDIETVRAVADTVAELRDHLNDGGGVSGPAARDAIKIAAHAPTFSGTTITAKTARRLVANPDLMIYDNPQALLLCRYKPDRALCQRDGIKDAPKLEACDPRCGNVIRTDRHAAQLRTRADQLEQQATHTPQPIGERLRANAAKLRHYADTHDNTRVTSSGEDKHHLTEEPM</sequence>
<dbReference type="InterPro" id="IPR013762">
    <property type="entry name" value="Integrase-like_cat_sf"/>
</dbReference>
<evidence type="ECO:0000256" key="1">
    <source>
        <dbReference type="ARBA" id="ARBA00023172"/>
    </source>
</evidence>
<dbReference type="GO" id="GO:0015074">
    <property type="term" value="P:DNA integration"/>
    <property type="evidence" value="ECO:0007669"/>
    <property type="project" value="InterPro"/>
</dbReference>
<gene>
    <name evidence="3" type="ORF">BN973_05690</name>
</gene>
<dbReference type="InterPro" id="IPR011010">
    <property type="entry name" value="DNA_brk_join_enz"/>
</dbReference>
<keyword evidence="1" id="KW-0233">DNA recombination</keyword>
<dbReference type="OrthoDB" id="8776710at2"/>
<dbReference type="EMBL" id="HG964447">
    <property type="protein sequence ID" value="CDO91283.1"/>
    <property type="molecule type" value="Genomic_DNA"/>
</dbReference>
<dbReference type="Proteomes" id="UP000028880">
    <property type="component" value="Unassembled WGS sequence"/>
</dbReference>
<feature type="region of interest" description="Disordered" evidence="2">
    <location>
        <begin position="692"/>
        <end position="715"/>
    </location>
</feature>
<dbReference type="AlphaFoldDB" id="A0A024K731"/>
<accession>A0A024K731</accession>
<dbReference type="SUPFAM" id="SSF56349">
    <property type="entry name" value="DNA breaking-rejoining enzymes"/>
    <property type="match status" value="1"/>
</dbReference>
<dbReference type="Gene3D" id="1.10.443.10">
    <property type="entry name" value="Intergrase catalytic core"/>
    <property type="match status" value="1"/>
</dbReference>
<evidence type="ECO:0000313" key="3">
    <source>
        <dbReference type="EMBL" id="CDO91283.1"/>
    </source>
</evidence>
<name>A0A024K731_9MYCO</name>
<dbReference type="HOGENOM" id="CLU_449655_0_0_11"/>
<dbReference type="GO" id="GO:0003677">
    <property type="term" value="F:DNA binding"/>
    <property type="evidence" value="ECO:0007669"/>
    <property type="project" value="InterPro"/>
</dbReference>
<organism evidence="3">
    <name type="scientific">Mycobacterium triplex</name>
    <dbReference type="NCBI Taxonomy" id="47839"/>
    <lineage>
        <taxon>Bacteria</taxon>
        <taxon>Bacillati</taxon>
        <taxon>Actinomycetota</taxon>
        <taxon>Actinomycetes</taxon>
        <taxon>Mycobacteriales</taxon>
        <taxon>Mycobacteriaceae</taxon>
        <taxon>Mycobacterium</taxon>
        <taxon>Mycobacterium simiae complex</taxon>
    </lineage>
</organism>
<dbReference type="RefSeq" id="WP_064942977.1">
    <property type="nucleotide sequence ID" value="NZ_LQPY01000023.1"/>
</dbReference>
<protein>
    <recommendedName>
        <fullName evidence="4">Integrase</fullName>
    </recommendedName>
</protein>
<dbReference type="eggNOG" id="COG0582">
    <property type="taxonomic scope" value="Bacteria"/>
</dbReference>